<dbReference type="Proteomes" id="UP001235939">
    <property type="component" value="Chromosome 02"/>
</dbReference>
<evidence type="ECO:0000256" key="2">
    <source>
        <dbReference type="RuleBase" id="RU364123"/>
    </source>
</evidence>
<feature type="region of interest" description="Disordered" evidence="3">
    <location>
        <begin position="36"/>
        <end position="100"/>
    </location>
</feature>
<keyword evidence="6" id="KW-1185">Reference proteome</keyword>
<evidence type="ECO:0000259" key="4">
    <source>
        <dbReference type="Pfam" id="PF19292"/>
    </source>
</evidence>
<keyword evidence="2" id="KW-1003">Cell membrane</keyword>
<comment type="subcellular location">
    <subcellularLocation>
        <location evidence="2">Cell membrane</location>
        <topology evidence="2">Lipid-anchor</topology>
        <orientation evidence="2">Cytoplasmic side</orientation>
    </subcellularLocation>
</comment>
<dbReference type="InterPro" id="IPR008734">
    <property type="entry name" value="PHK_A/B_su"/>
</dbReference>
<proteinExistence type="inferred from homology"/>
<protein>
    <recommendedName>
        <fullName evidence="2">Phosphorylase b kinase regulatory subunit</fullName>
    </recommendedName>
</protein>
<dbReference type="InterPro" id="IPR045583">
    <property type="entry name" value="KPBA/B_C"/>
</dbReference>
<reference evidence="5 6" key="1">
    <citation type="submission" date="2022-01" db="EMBL/GenBank/DDBJ databases">
        <title>A chromosomal length assembly of Cordylochernes scorpioides.</title>
        <authorList>
            <person name="Zeh D."/>
            <person name="Zeh J."/>
        </authorList>
    </citation>
    <scope>NUCLEOTIDE SEQUENCE [LARGE SCALE GENOMIC DNA]</scope>
    <source>
        <strain evidence="5">IN4F17</strain>
        <tissue evidence="5">Whole Body</tissue>
    </source>
</reference>
<keyword evidence="2" id="KW-0321">Glycogen metabolism</keyword>
<comment type="similarity">
    <text evidence="2">Belongs to the phosphorylase b kinase regulatory chain family.</text>
</comment>
<keyword evidence="2" id="KW-0112">Calmodulin-binding</keyword>
<comment type="pathway">
    <text evidence="2">Glycan biosynthesis; glycogen metabolism.</text>
</comment>
<evidence type="ECO:0000313" key="6">
    <source>
        <dbReference type="Proteomes" id="UP001235939"/>
    </source>
</evidence>
<keyword evidence="2" id="KW-0449">Lipoprotein</keyword>
<feature type="domain" description="Phosphorylase b kinase regulatory subunit alpha/beta C-terminal" evidence="4">
    <location>
        <begin position="94"/>
        <end position="261"/>
    </location>
</feature>
<evidence type="ECO:0000313" key="5">
    <source>
        <dbReference type="EMBL" id="UYV62293.1"/>
    </source>
</evidence>
<keyword evidence="2" id="KW-0636">Prenylation</keyword>
<name>A0ABY6K335_9ARAC</name>
<sequence length="281" mass="31149">MNTCILHLQNLIISSYIFMEPQLPVKALCPVHGGSGRPLGGGHRPPPDPEGGEGDDLPAVPAPRHLPGRAAAGDHALRGQAHLHPPPALPGGVENQSGRLESLSPSELRKALYQVLLLSEQQNANNNVSPHQFRQIEGALCRVPKDFYDKVWEILTRTPGGINVADQLLPQHPTLTEMTVYDLNFALKVEQLLTRIKHPEYLHIIVELLMVIHLILKRNPELSFEAPINLDQMFKEALSLFQKDHHQVKAEDTAQFYNSPPSGHRPLPRPCGDEPALLLLQ</sequence>
<dbReference type="PANTHER" id="PTHR10749:SF8">
    <property type="entry name" value="PHOSPHORYLASE B KINASE REGULATORY SUBUNIT BETA"/>
    <property type="match status" value="1"/>
</dbReference>
<dbReference type="EMBL" id="CP092864">
    <property type="protein sequence ID" value="UYV62293.1"/>
    <property type="molecule type" value="Genomic_DNA"/>
</dbReference>
<evidence type="ECO:0000256" key="1">
    <source>
        <dbReference type="ARBA" id="ARBA00023277"/>
    </source>
</evidence>
<evidence type="ECO:0000256" key="3">
    <source>
        <dbReference type="SAM" id="MobiDB-lite"/>
    </source>
</evidence>
<dbReference type="Pfam" id="PF19292">
    <property type="entry name" value="KPBB_C"/>
    <property type="match status" value="1"/>
</dbReference>
<keyword evidence="2" id="KW-0472">Membrane</keyword>
<keyword evidence="1 2" id="KW-0119">Carbohydrate metabolism</keyword>
<gene>
    <name evidence="5" type="ORF">LAZ67_2000056</name>
</gene>
<accession>A0ABY6K335</accession>
<organism evidence="5 6">
    <name type="scientific">Cordylochernes scorpioides</name>
    <dbReference type="NCBI Taxonomy" id="51811"/>
    <lineage>
        <taxon>Eukaryota</taxon>
        <taxon>Metazoa</taxon>
        <taxon>Ecdysozoa</taxon>
        <taxon>Arthropoda</taxon>
        <taxon>Chelicerata</taxon>
        <taxon>Arachnida</taxon>
        <taxon>Pseudoscorpiones</taxon>
        <taxon>Cheliferoidea</taxon>
        <taxon>Chernetidae</taxon>
        <taxon>Cordylochernes</taxon>
    </lineage>
</organism>
<dbReference type="PANTHER" id="PTHR10749">
    <property type="entry name" value="PHOSPHORYLASE B KINASE REGULATORY SUBUNIT"/>
    <property type="match status" value="1"/>
</dbReference>
<comment type="function">
    <text evidence="2">Phosphorylase b kinase catalyzes the phosphorylation of serine in certain substrates, including troponin I.</text>
</comment>